<proteinExistence type="predicted"/>
<comment type="caution">
    <text evidence="1">The sequence shown here is derived from an EMBL/GenBank/DDBJ whole genome shotgun (WGS) entry which is preliminary data.</text>
</comment>
<dbReference type="InterPro" id="IPR029052">
    <property type="entry name" value="Metallo-depent_PP-like"/>
</dbReference>
<dbReference type="Gene3D" id="3.60.21.10">
    <property type="match status" value="1"/>
</dbReference>
<evidence type="ECO:0008006" key="3">
    <source>
        <dbReference type="Google" id="ProtNLM"/>
    </source>
</evidence>
<dbReference type="Proteomes" id="UP000323426">
    <property type="component" value="Unassembled WGS sequence"/>
</dbReference>
<dbReference type="SUPFAM" id="SSF56300">
    <property type="entry name" value="Metallo-dependent phosphatases"/>
    <property type="match status" value="1"/>
</dbReference>
<dbReference type="EMBL" id="VWSF01000008">
    <property type="protein sequence ID" value="KAA5545632.1"/>
    <property type="molecule type" value="Genomic_DNA"/>
</dbReference>
<accession>A0A5M6DHA1</accession>
<keyword evidence="2" id="KW-1185">Reference proteome</keyword>
<name>A0A5M6DHA1_9BACT</name>
<organism evidence="1 2">
    <name type="scientific">Adhaeribacter rhizoryzae</name>
    <dbReference type="NCBI Taxonomy" id="2607907"/>
    <lineage>
        <taxon>Bacteria</taxon>
        <taxon>Pseudomonadati</taxon>
        <taxon>Bacteroidota</taxon>
        <taxon>Cytophagia</taxon>
        <taxon>Cytophagales</taxon>
        <taxon>Hymenobacteraceae</taxon>
        <taxon>Adhaeribacter</taxon>
    </lineage>
</organism>
<sequence length="1261" mass="144188">MLVNVYRYTYGSNICAGRHRYEMKKKLLFLYFWLLAFATRAQTPDSVLHQVYLIGNTATAAVPEANLIAFQQELSKQKNSFTVVHLGDIAANQGLGKKEKLTTDKLDLLLQLTNTNPLGNMYFVPGDKDWDNSGPDGLSNVKRLEEYLSRNLNRKQVLLPRQGCPGPEIIDIGPGLRIIALNTQWWMHPHQKPIEPDTDCKINTREDFLEELEDAIAEAGNRNILLVGHHPIISNGMYGGRMPLRKHLFPFADRNPANRVPLPILGSFYAAYRQNVGTPRDMANPDYQAFKQKLERLLKENPPVIYAAAHDYNLHLNYSEENYHLVSGSFVQQDFVGKNALSLVNEAKTGFSKLTYYSSGKVTSTFYTFTKNGLQELATKVLFTSACAPTQNKQTPVNQSFGPCLSVLGTNPENHNIPAPKPNNFATVVPGPEYKASGFKKFFLGEIYRKSWTQPVKLPYFYLGQNPRNLSLLRTGGGLQTKTLRLQAPNKKQYVFRSVTKEPIGVVPPELRYTAVTNLLQEINPTTQPYGALVASKLLDATDILHARPELYVLADDPALGPLRDEYKNLIGFLEERPGDSEDSKTFFGESDDIKKSYRFFRQLFQDHDNRLDVQAYGKARAFDIFIGDTDRHADNWRWAEYQNGKQKLYRPIPRDRDQAFSRWEGLFFWLADREWASLSIQNFDEKLGGITSLTWTARHLDRLLLTSLKKEDWLNFATYLQTKMTDQVIHEAIAQLPPEIIPTDGQEIGHRLKARRERLPQALEAYYKLLARYVDIVGSNKNEYFKVERLPNASVRVQVFEKDKTTNQEEGKPYFDRTFYKNETKEIRLYALDGKDVINISGEVPTSIRVRVIGGYGNDSIQDASKVRRSLRGNTLIYDNTDTKLTLGPASRNRTTDKPNINQYNRKAFEYNTYNPSGSLLYNKSDGLGVTFGINYKRQRFRKPDYGSLYGVNFRATQFGNLQLTTDFTWRQALGNWDVGTFVDIGRNFPFYNFFGLGNNTAKNENLYDDNYYVARFSGLVSHVYLQRQFFRRSYFRIGPRYETFSSRITPGSFIEENTGPQGDLADQQLAGASAVFNLDLRDKPLFTQKGLRLYASHQTYLRLQDSKDYFGISQGFLDYYATARLGLPITLALRLGGAKNYGENLPFYKYTTLGLLQNLRGFVQNRFSGDASAYLNSELRFHIGQVNNSFLPFRYGLLTFYDQGKVWYQGEAVGGWHRGYGGGFYIAPFTERFTFSTLLQHSREENILFQFGVGFRFDN</sequence>
<gene>
    <name evidence="1" type="ORF">F0145_11880</name>
</gene>
<evidence type="ECO:0000313" key="1">
    <source>
        <dbReference type="EMBL" id="KAA5545632.1"/>
    </source>
</evidence>
<reference evidence="1 2" key="1">
    <citation type="submission" date="2019-09" db="EMBL/GenBank/DDBJ databases">
        <title>Genome sequence and assembly of Adhaeribacter sp.</title>
        <authorList>
            <person name="Chhetri G."/>
        </authorList>
    </citation>
    <scope>NUCLEOTIDE SEQUENCE [LARGE SCALE GENOMIC DNA]</scope>
    <source>
        <strain evidence="1 2">DK36</strain>
    </source>
</reference>
<dbReference type="AlphaFoldDB" id="A0A5M6DHA1"/>
<protein>
    <recommendedName>
        <fullName evidence="3">BamA/TamA family outer membrane protein</fullName>
    </recommendedName>
</protein>
<evidence type="ECO:0000313" key="2">
    <source>
        <dbReference type="Proteomes" id="UP000323426"/>
    </source>
</evidence>